<dbReference type="SMART" id="SM00065">
    <property type="entry name" value="GAF"/>
    <property type="match status" value="1"/>
</dbReference>
<dbReference type="CDD" id="cd00082">
    <property type="entry name" value="HisKA"/>
    <property type="match status" value="1"/>
</dbReference>
<dbReference type="EMBL" id="JBHRXZ010000017">
    <property type="protein sequence ID" value="MFC3607602.1"/>
    <property type="molecule type" value="Genomic_DNA"/>
</dbReference>
<comment type="caution">
    <text evidence="9">The sequence shown here is derived from an EMBL/GenBank/DDBJ whole genome shotgun (WGS) entry which is preliminary data.</text>
</comment>
<name>A0ABV7T3W5_9GAMM</name>
<evidence type="ECO:0000259" key="6">
    <source>
        <dbReference type="PROSITE" id="PS50109"/>
    </source>
</evidence>
<dbReference type="SMART" id="SM00387">
    <property type="entry name" value="HATPase_c"/>
    <property type="match status" value="1"/>
</dbReference>
<feature type="domain" description="Histidine kinase" evidence="6">
    <location>
        <begin position="577"/>
        <end position="795"/>
    </location>
</feature>
<dbReference type="PANTHER" id="PTHR43047:SF72">
    <property type="entry name" value="OSMOSENSING HISTIDINE PROTEIN KINASE SLN1"/>
    <property type="match status" value="1"/>
</dbReference>
<dbReference type="PANTHER" id="PTHR43047">
    <property type="entry name" value="TWO-COMPONENT HISTIDINE PROTEIN KINASE"/>
    <property type="match status" value="1"/>
</dbReference>
<evidence type="ECO:0000313" key="10">
    <source>
        <dbReference type="Proteomes" id="UP001595630"/>
    </source>
</evidence>
<dbReference type="Gene3D" id="3.30.565.10">
    <property type="entry name" value="Histidine kinase-like ATPase, C-terminal domain"/>
    <property type="match status" value="1"/>
</dbReference>
<dbReference type="InterPro" id="IPR013655">
    <property type="entry name" value="PAS_fold_3"/>
</dbReference>
<dbReference type="Pfam" id="PF08448">
    <property type="entry name" value="PAS_4"/>
    <property type="match status" value="1"/>
</dbReference>
<evidence type="ECO:0000256" key="2">
    <source>
        <dbReference type="ARBA" id="ARBA00012438"/>
    </source>
</evidence>
<dbReference type="SUPFAM" id="SSF55874">
    <property type="entry name" value="ATPase domain of HSP90 chaperone/DNA topoisomerase II/histidine kinase"/>
    <property type="match status" value="1"/>
</dbReference>
<evidence type="ECO:0000256" key="5">
    <source>
        <dbReference type="ARBA" id="ARBA00022777"/>
    </source>
</evidence>
<dbReference type="InterPro" id="IPR005467">
    <property type="entry name" value="His_kinase_dom"/>
</dbReference>
<dbReference type="InterPro" id="IPR000700">
    <property type="entry name" value="PAS-assoc_C"/>
</dbReference>
<dbReference type="InterPro" id="IPR029016">
    <property type="entry name" value="GAF-like_dom_sf"/>
</dbReference>
<dbReference type="InterPro" id="IPR003661">
    <property type="entry name" value="HisK_dim/P_dom"/>
</dbReference>
<dbReference type="PROSITE" id="PS50112">
    <property type="entry name" value="PAS"/>
    <property type="match status" value="3"/>
</dbReference>
<feature type="domain" description="PAC" evidence="8">
    <location>
        <begin position="392"/>
        <end position="443"/>
    </location>
</feature>
<evidence type="ECO:0000259" key="8">
    <source>
        <dbReference type="PROSITE" id="PS50113"/>
    </source>
</evidence>
<dbReference type="SUPFAM" id="SSF47384">
    <property type="entry name" value="Homodimeric domain of signal transducing histidine kinase"/>
    <property type="match status" value="1"/>
</dbReference>
<comment type="catalytic activity">
    <reaction evidence="1">
        <text>ATP + protein L-histidine = ADP + protein N-phospho-L-histidine.</text>
        <dbReference type="EC" id="2.7.13.3"/>
    </reaction>
</comment>
<protein>
    <recommendedName>
        <fullName evidence="2">histidine kinase</fullName>
        <ecNumber evidence="2">2.7.13.3</ecNumber>
    </recommendedName>
</protein>
<evidence type="ECO:0000256" key="4">
    <source>
        <dbReference type="ARBA" id="ARBA00022679"/>
    </source>
</evidence>
<dbReference type="InterPro" id="IPR003594">
    <property type="entry name" value="HATPase_dom"/>
</dbReference>
<evidence type="ECO:0000256" key="3">
    <source>
        <dbReference type="ARBA" id="ARBA00022553"/>
    </source>
</evidence>
<dbReference type="RefSeq" id="WP_386363047.1">
    <property type="nucleotide sequence ID" value="NZ_JBHRXZ010000017.1"/>
</dbReference>
<dbReference type="CDD" id="cd16922">
    <property type="entry name" value="HATPase_EvgS-ArcB-TorS-like"/>
    <property type="match status" value="1"/>
</dbReference>
<dbReference type="Pfam" id="PF01590">
    <property type="entry name" value="GAF"/>
    <property type="match status" value="1"/>
</dbReference>
<dbReference type="Pfam" id="PF08447">
    <property type="entry name" value="PAS_3"/>
    <property type="match status" value="1"/>
</dbReference>
<dbReference type="InterPro" id="IPR004358">
    <property type="entry name" value="Sig_transdc_His_kin-like_C"/>
</dbReference>
<keyword evidence="10" id="KW-1185">Reference proteome</keyword>
<feature type="domain" description="PAC" evidence="8">
    <location>
        <begin position="268"/>
        <end position="320"/>
    </location>
</feature>
<dbReference type="SMART" id="SM00086">
    <property type="entry name" value="PAC"/>
    <property type="match status" value="3"/>
</dbReference>
<feature type="domain" description="PAS" evidence="7">
    <location>
        <begin position="339"/>
        <end position="389"/>
    </location>
</feature>
<dbReference type="InterPro" id="IPR035965">
    <property type="entry name" value="PAS-like_dom_sf"/>
</dbReference>
<dbReference type="SUPFAM" id="SSF55785">
    <property type="entry name" value="PYP-like sensor domain (PAS domain)"/>
    <property type="match status" value="3"/>
</dbReference>
<dbReference type="InterPro" id="IPR036890">
    <property type="entry name" value="HATPase_C_sf"/>
</dbReference>
<reference evidence="10" key="1">
    <citation type="journal article" date="2019" name="Int. J. Syst. Evol. Microbiol.">
        <title>The Global Catalogue of Microorganisms (GCM) 10K type strain sequencing project: providing services to taxonomists for standard genome sequencing and annotation.</title>
        <authorList>
            <consortium name="The Broad Institute Genomics Platform"/>
            <consortium name="The Broad Institute Genome Sequencing Center for Infectious Disease"/>
            <person name="Wu L."/>
            <person name="Ma J."/>
        </authorList>
    </citation>
    <scope>NUCLEOTIDE SEQUENCE [LARGE SCALE GENOMIC DNA]</scope>
    <source>
        <strain evidence="10">KCTC 42447</strain>
    </source>
</reference>
<dbReference type="Pfam" id="PF13426">
    <property type="entry name" value="PAS_9"/>
    <property type="match status" value="1"/>
</dbReference>
<dbReference type="Proteomes" id="UP001595630">
    <property type="component" value="Unassembled WGS sequence"/>
</dbReference>
<feature type="domain" description="PAS" evidence="7">
    <location>
        <begin position="179"/>
        <end position="250"/>
    </location>
</feature>
<dbReference type="InterPro" id="IPR001610">
    <property type="entry name" value="PAC"/>
</dbReference>
<evidence type="ECO:0000313" key="9">
    <source>
        <dbReference type="EMBL" id="MFC3607602.1"/>
    </source>
</evidence>
<dbReference type="Pfam" id="PF02518">
    <property type="entry name" value="HATPase_c"/>
    <property type="match status" value="1"/>
</dbReference>
<gene>
    <name evidence="9" type="ORF">ACFOMF_07430</name>
</gene>
<keyword evidence="4" id="KW-0808">Transferase</keyword>
<proteinExistence type="predicted"/>
<dbReference type="EC" id="2.7.13.3" evidence="2"/>
<dbReference type="InterPro" id="IPR036097">
    <property type="entry name" value="HisK_dim/P_sf"/>
</dbReference>
<dbReference type="InterPro" id="IPR000014">
    <property type="entry name" value="PAS"/>
</dbReference>
<dbReference type="Gene3D" id="1.10.287.130">
    <property type="match status" value="1"/>
</dbReference>
<dbReference type="PROSITE" id="PS50113">
    <property type="entry name" value="PAC"/>
    <property type="match status" value="3"/>
</dbReference>
<dbReference type="InterPro" id="IPR013656">
    <property type="entry name" value="PAS_4"/>
</dbReference>
<accession>A0ABV7T3W5</accession>
<organism evidence="9 10">
    <name type="scientific">Stutzerimonas tarimensis</name>
    <dbReference type="NCBI Taxonomy" id="1507735"/>
    <lineage>
        <taxon>Bacteria</taxon>
        <taxon>Pseudomonadati</taxon>
        <taxon>Pseudomonadota</taxon>
        <taxon>Gammaproteobacteria</taxon>
        <taxon>Pseudomonadales</taxon>
        <taxon>Pseudomonadaceae</taxon>
        <taxon>Stutzerimonas</taxon>
    </lineage>
</organism>
<dbReference type="NCBIfam" id="TIGR00229">
    <property type="entry name" value="sensory_box"/>
    <property type="match status" value="3"/>
</dbReference>
<dbReference type="InterPro" id="IPR003018">
    <property type="entry name" value="GAF"/>
</dbReference>
<sequence length="799" mass="89274">MITLEASQVPPPGDPVCSELSRLAALLRYEILDTPDESEFDDFTQLAAYICKTPIALISLVDEHRQWFKSRYGLTATSTPRALSFCHHTIRGSEIFEVPDATEDPRFRENPLVTSAPNICFYAGAPLITPDGHNLGTLCVIDRQPRQLDEEQRAALERLSRQVIRLFEQRLLTRQHAEQATLQRVMLDNATNALLMMDRDGRIEQANPAATRLFGYSGNGLTGRDFCRTLFFADTLKEQAARLSLELERPIEPGFAALTEPLRRGQREQRSWRLRHRTGSEIPLLLSLSAIPDAHGDTRGYLAIGYDLTLQEQLQLRLQQIAAQVPGMLFQYHWKPGGGGFTYASEGIEAVYGLSPGQLVEHLHPILERVHPDDRAPMLDTLRHAAEQRIPWQHEHRATHPRRGLLWLDARATPLCQADGSVLWHGLVTDVSERKAQQAELEKQQEMTRRLIESLSEGVIACDAEGRLALLNDKARQWFGETYPSHQPSWLDAMSLFDSEGARPLSRDEIPLTRALRGEVVANAELTILNNGSPRFLLTSADPLYASDGSRIGAVTVMHDISERKRNERLQREFVSTVSHELRTPLTSISGSLALICSEVMGEVPAHLRELLDIANQNSQRLNALINDLLDIDKLNAGKLRVDLYRQPLQPLLQQAVRANQAYADRYGVTLELSSASAARVRADALRLHQVLTNLLSNAAKFSPAGGTVSMETRQTGQWVRVTVRDQGQGIDESFRDRVFQRFAQADSSDTRAQGGTGLGLAISKALIERMNGRIGYDSQPGKGASFWFDLPLDDEDDA</sequence>
<dbReference type="SMART" id="SM00388">
    <property type="entry name" value="HisKA"/>
    <property type="match status" value="1"/>
</dbReference>
<evidence type="ECO:0000256" key="1">
    <source>
        <dbReference type="ARBA" id="ARBA00000085"/>
    </source>
</evidence>
<dbReference type="CDD" id="cd00130">
    <property type="entry name" value="PAS"/>
    <property type="match status" value="3"/>
</dbReference>
<dbReference type="Pfam" id="PF00512">
    <property type="entry name" value="HisKA"/>
    <property type="match status" value="1"/>
</dbReference>
<keyword evidence="3" id="KW-0597">Phosphoprotein</keyword>
<dbReference type="Gene3D" id="3.30.450.20">
    <property type="entry name" value="PAS domain"/>
    <property type="match status" value="3"/>
</dbReference>
<evidence type="ECO:0000259" key="7">
    <source>
        <dbReference type="PROSITE" id="PS50112"/>
    </source>
</evidence>
<keyword evidence="5" id="KW-0418">Kinase</keyword>
<dbReference type="SMART" id="SM00091">
    <property type="entry name" value="PAS"/>
    <property type="match status" value="3"/>
</dbReference>
<dbReference type="PRINTS" id="PR00344">
    <property type="entry name" value="BCTRLSENSOR"/>
</dbReference>
<dbReference type="SUPFAM" id="SSF55781">
    <property type="entry name" value="GAF domain-like"/>
    <property type="match status" value="1"/>
</dbReference>
<dbReference type="PROSITE" id="PS50109">
    <property type="entry name" value="HIS_KIN"/>
    <property type="match status" value="1"/>
</dbReference>
<dbReference type="Gene3D" id="3.30.450.40">
    <property type="match status" value="1"/>
</dbReference>
<feature type="domain" description="PAS" evidence="7">
    <location>
        <begin position="444"/>
        <end position="480"/>
    </location>
</feature>
<feature type="domain" description="PAC" evidence="8">
    <location>
        <begin position="520"/>
        <end position="573"/>
    </location>
</feature>